<dbReference type="EMBL" id="FNWQ01000001">
    <property type="protein sequence ID" value="SEH29927.1"/>
    <property type="molecule type" value="Genomic_DNA"/>
</dbReference>
<accession>A0A1H6H272</accession>
<evidence type="ECO:0000313" key="2">
    <source>
        <dbReference type="Proteomes" id="UP000198561"/>
    </source>
</evidence>
<name>A0A1H6H272_CHRCI</name>
<reference evidence="1 2" key="1">
    <citation type="submission" date="2016-10" db="EMBL/GenBank/DDBJ databases">
        <authorList>
            <person name="de Groot N.N."/>
        </authorList>
    </citation>
    <scope>NUCLEOTIDE SEQUENCE [LARGE SCALE GENOMIC DNA]</scope>
    <source>
        <strain evidence="1 2">DSM 23031</strain>
    </source>
</reference>
<gene>
    <name evidence="1" type="ORF">SAMN05421593_1222</name>
</gene>
<dbReference type="STRING" id="680127.SAMN05421593_1222"/>
<dbReference type="Proteomes" id="UP000198561">
    <property type="component" value="Unassembled WGS sequence"/>
</dbReference>
<evidence type="ECO:0008006" key="3">
    <source>
        <dbReference type="Google" id="ProtNLM"/>
    </source>
</evidence>
<protein>
    <recommendedName>
        <fullName evidence="3">Secretion system C-terminal sorting domain-containing protein</fullName>
    </recommendedName>
</protein>
<proteinExistence type="predicted"/>
<dbReference type="AlphaFoldDB" id="A0A1H6H272"/>
<evidence type="ECO:0000313" key="1">
    <source>
        <dbReference type="EMBL" id="SEH29927.1"/>
    </source>
</evidence>
<sequence>MKKNYLGTSFRYTALGKSTRKNLLNRKILPLICLMIGFLGYSQTEVYFKYDEAGNQKYRGPEDLAGKSSKQLRTASVATAQVMDEKSFWKQLRLYPVPVNDLLTIDWTEETDKLIESVSLYQHSTAHWKFQQKNIPGLNMQLKINMTGYDWGVYILRFTLKDGRVFSKNITKR</sequence>
<organism evidence="1 2">
    <name type="scientific">Chryseobacterium culicis</name>
    <dbReference type="NCBI Taxonomy" id="680127"/>
    <lineage>
        <taxon>Bacteria</taxon>
        <taxon>Pseudomonadati</taxon>
        <taxon>Bacteroidota</taxon>
        <taxon>Flavobacteriia</taxon>
        <taxon>Flavobacteriales</taxon>
        <taxon>Weeksellaceae</taxon>
        <taxon>Chryseobacterium group</taxon>
        <taxon>Chryseobacterium</taxon>
    </lineage>
</organism>